<organism evidence="1">
    <name type="scientific">Cacopsylla melanoneura</name>
    <dbReference type="NCBI Taxonomy" id="428564"/>
    <lineage>
        <taxon>Eukaryota</taxon>
        <taxon>Metazoa</taxon>
        <taxon>Ecdysozoa</taxon>
        <taxon>Arthropoda</taxon>
        <taxon>Hexapoda</taxon>
        <taxon>Insecta</taxon>
        <taxon>Pterygota</taxon>
        <taxon>Neoptera</taxon>
        <taxon>Paraneoptera</taxon>
        <taxon>Hemiptera</taxon>
        <taxon>Sternorrhyncha</taxon>
        <taxon>Psylloidea</taxon>
        <taxon>Psyllidae</taxon>
        <taxon>Psyllinae</taxon>
        <taxon>Cacopsylla</taxon>
    </lineage>
</organism>
<evidence type="ECO:0000313" key="1">
    <source>
        <dbReference type="EMBL" id="CAG6635718.1"/>
    </source>
</evidence>
<accession>A0A8D8VV60</accession>
<reference evidence="1" key="1">
    <citation type="submission" date="2021-05" db="EMBL/GenBank/DDBJ databases">
        <authorList>
            <person name="Alioto T."/>
            <person name="Alioto T."/>
            <person name="Gomez Garrido J."/>
        </authorList>
    </citation>
    <scope>NUCLEOTIDE SEQUENCE</scope>
</reference>
<dbReference type="EMBL" id="HBUF01091012">
    <property type="protein sequence ID" value="CAG6635718.1"/>
    <property type="molecule type" value="Transcribed_RNA"/>
</dbReference>
<name>A0A8D8VV60_9HEMI</name>
<sequence length="126" mass="14658">MIVYGFVIGTNTYKEEHTMLFEPSIMLHNIKVNQWKFYVSYLVIVFEFHTTFSISNQNLERRCIMQGRTRIMPEPMIEQKIDSASLGQIDVFFSNNKPHDSVSLLGIDGIDSGELYYLIGNNTRNR</sequence>
<protein>
    <submittedName>
        <fullName evidence="1">Uncharacterized protein</fullName>
    </submittedName>
</protein>
<dbReference type="AlphaFoldDB" id="A0A8D8VV60"/>
<proteinExistence type="predicted"/>